<dbReference type="Proteomes" id="UP001527925">
    <property type="component" value="Unassembled WGS sequence"/>
</dbReference>
<evidence type="ECO:0000313" key="8">
    <source>
        <dbReference type="EMBL" id="KAL2919351.1"/>
    </source>
</evidence>
<feature type="transmembrane region" description="Helical" evidence="7">
    <location>
        <begin position="41"/>
        <end position="61"/>
    </location>
</feature>
<comment type="caution">
    <text evidence="8">The sequence shown here is derived from an EMBL/GenBank/DDBJ whole genome shotgun (WGS) entry which is preliminary data.</text>
</comment>
<dbReference type="PANTHER" id="PTHR24304">
    <property type="entry name" value="CYTOCHROME P450 FAMILY 7"/>
    <property type="match status" value="1"/>
</dbReference>
<dbReference type="PANTHER" id="PTHR24304:SF2">
    <property type="entry name" value="24-HYDROXYCHOLESTEROL 7-ALPHA-HYDROXYLASE"/>
    <property type="match status" value="1"/>
</dbReference>
<protein>
    <recommendedName>
        <fullName evidence="10">Cytochrome P450</fullName>
    </recommendedName>
</protein>
<evidence type="ECO:0000256" key="1">
    <source>
        <dbReference type="ARBA" id="ARBA00001971"/>
    </source>
</evidence>
<dbReference type="PRINTS" id="PR00465">
    <property type="entry name" value="EP450IV"/>
</dbReference>
<keyword evidence="9" id="KW-1185">Reference proteome</keyword>
<keyword evidence="7" id="KW-0812">Transmembrane</keyword>
<keyword evidence="7" id="KW-1133">Transmembrane helix</keyword>
<comment type="cofactor">
    <cofactor evidence="1">
        <name>heme</name>
        <dbReference type="ChEBI" id="CHEBI:30413"/>
    </cofactor>
</comment>
<keyword evidence="7" id="KW-0472">Membrane</keyword>
<dbReference type="Pfam" id="PF00067">
    <property type="entry name" value="p450"/>
    <property type="match status" value="1"/>
</dbReference>
<proteinExistence type="inferred from homology"/>
<dbReference type="PROSITE" id="PS00086">
    <property type="entry name" value="CYTOCHROME_P450"/>
    <property type="match status" value="1"/>
</dbReference>
<dbReference type="InterPro" id="IPR036396">
    <property type="entry name" value="Cyt_P450_sf"/>
</dbReference>
<keyword evidence="6" id="KW-0503">Monooxygenase</keyword>
<keyword evidence="6" id="KW-0560">Oxidoreductase</keyword>
<dbReference type="InterPro" id="IPR002403">
    <property type="entry name" value="Cyt_P450_E_grp-IV"/>
</dbReference>
<dbReference type="SUPFAM" id="SSF48264">
    <property type="entry name" value="Cytochrome P450"/>
    <property type="match status" value="1"/>
</dbReference>
<organism evidence="8 9">
    <name type="scientific">Polyrhizophydium stewartii</name>
    <dbReference type="NCBI Taxonomy" id="2732419"/>
    <lineage>
        <taxon>Eukaryota</taxon>
        <taxon>Fungi</taxon>
        <taxon>Fungi incertae sedis</taxon>
        <taxon>Chytridiomycota</taxon>
        <taxon>Chytridiomycota incertae sedis</taxon>
        <taxon>Chytridiomycetes</taxon>
        <taxon>Rhizophydiales</taxon>
        <taxon>Rhizophydiales incertae sedis</taxon>
        <taxon>Polyrhizophydium</taxon>
    </lineage>
</organism>
<evidence type="ECO:0000256" key="2">
    <source>
        <dbReference type="ARBA" id="ARBA00010617"/>
    </source>
</evidence>
<evidence type="ECO:0000256" key="3">
    <source>
        <dbReference type="ARBA" id="ARBA00022617"/>
    </source>
</evidence>
<evidence type="ECO:0000256" key="5">
    <source>
        <dbReference type="ARBA" id="ARBA00023004"/>
    </source>
</evidence>
<keyword evidence="4 6" id="KW-0479">Metal-binding</keyword>
<dbReference type="InterPro" id="IPR001128">
    <property type="entry name" value="Cyt_P450"/>
</dbReference>
<sequence>MSVAGLDINSLADVPTMAAASAASALERVTEAIKSRGTASLWTLAAALVGAAVAVHALGLLPSRRKQSDDLPRPPVAREGLPVVGAAAAFNQDPIGFLRRHRDALGPVFSVKMLSTTMVMFVSPASQVRFFRLPRNGDFRLEDAFYDMIAAVSRRTSRDPTIDEPFIKTVATVLPRHSFIEPQRILTIPMVASSVDAAIAADGGSGINDMATFASTLAIHVGMLALAGRRFFDAHHKAFVPMLRQFECDIRDLRNVFFPNLPFAPQRRLEASMVQLVQWVSEEMSLRKRNNEKHDDFLDQLMSCDSAIHHSTEIYVHLVSLLLAAHTNTAGTIMWTLYELARDQALQDRVRQELVANGAIQPTIDDMIAKPPTTKSELLSACIKETGRRYQALFLFRMAVRDSEFEGYRIKRGEMAVVPLLFPDPLKYDPSRFLDGRNADCAIRGEYAQFGLGVHKCLGEKFVLSIISNVVLPLVLSRATVKIVSPAPDVHPGCDYFATLGVPFPATLVKMQFVARK</sequence>
<comment type="similarity">
    <text evidence="2 6">Belongs to the cytochrome P450 family.</text>
</comment>
<evidence type="ECO:0000313" key="9">
    <source>
        <dbReference type="Proteomes" id="UP001527925"/>
    </source>
</evidence>
<dbReference type="EMBL" id="JADGIZ020000003">
    <property type="protein sequence ID" value="KAL2919351.1"/>
    <property type="molecule type" value="Genomic_DNA"/>
</dbReference>
<gene>
    <name evidence="8" type="ORF">HK105_200994</name>
</gene>
<dbReference type="InterPro" id="IPR050529">
    <property type="entry name" value="CYP450_sterol_14alpha_dmase"/>
</dbReference>
<accession>A0ABR4NIR5</accession>
<evidence type="ECO:0000256" key="4">
    <source>
        <dbReference type="ARBA" id="ARBA00022723"/>
    </source>
</evidence>
<keyword evidence="3 6" id="KW-0349">Heme</keyword>
<dbReference type="InterPro" id="IPR017972">
    <property type="entry name" value="Cyt_P450_CS"/>
</dbReference>
<reference evidence="8 9" key="1">
    <citation type="submission" date="2023-09" db="EMBL/GenBank/DDBJ databases">
        <title>Pangenome analysis of Batrachochytrium dendrobatidis and related Chytrids.</title>
        <authorList>
            <person name="Yacoub M.N."/>
            <person name="Stajich J.E."/>
            <person name="James T.Y."/>
        </authorList>
    </citation>
    <scope>NUCLEOTIDE SEQUENCE [LARGE SCALE GENOMIC DNA]</scope>
    <source>
        <strain evidence="8 9">JEL0888</strain>
    </source>
</reference>
<evidence type="ECO:0008006" key="10">
    <source>
        <dbReference type="Google" id="ProtNLM"/>
    </source>
</evidence>
<evidence type="ECO:0000256" key="7">
    <source>
        <dbReference type="SAM" id="Phobius"/>
    </source>
</evidence>
<evidence type="ECO:0000256" key="6">
    <source>
        <dbReference type="RuleBase" id="RU000461"/>
    </source>
</evidence>
<name>A0ABR4NIR5_9FUNG</name>
<keyword evidence="5 6" id="KW-0408">Iron</keyword>
<dbReference type="Gene3D" id="1.10.630.10">
    <property type="entry name" value="Cytochrome P450"/>
    <property type="match status" value="1"/>
</dbReference>